<organism evidence="3 4">
    <name type="scientific">Leucobacter luti</name>
    <dbReference type="NCBI Taxonomy" id="340320"/>
    <lineage>
        <taxon>Bacteria</taxon>
        <taxon>Bacillati</taxon>
        <taxon>Actinomycetota</taxon>
        <taxon>Actinomycetes</taxon>
        <taxon>Micrococcales</taxon>
        <taxon>Microbacteriaceae</taxon>
        <taxon>Leucobacter</taxon>
    </lineage>
</organism>
<dbReference type="AlphaFoldDB" id="A0A4R6S5F9"/>
<evidence type="ECO:0000256" key="2">
    <source>
        <dbReference type="SAM" id="MobiDB-lite"/>
    </source>
</evidence>
<proteinExistence type="inferred from homology"/>
<dbReference type="SUPFAM" id="SSF54506">
    <property type="entry name" value="Diaminopimelate epimerase-like"/>
    <property type="match status" value="1"/>
</dbReference>
<sequence length="369" mass="38566">MIALSTDTDTPSAALTITTSDYHTAGEPFRIVHGDAPVPQGTTVAERRVAAQHNAADADRIRQFLCQEPRGHADMYGGFIVPANDSGAHFGVLFWHKDGFSTACGHGTIALGVWATDTGLVASDPNGVTEVRIDVPSGRVAAFVERRNGTLVRATFRNVPSHVIARGIPVATSRGDVRADLSFSGAIYASVRAADLGLSVSPAHYTELIAAGREIKAALTHTAAAQHATDSRLSGVYGTILWEDLGAGHAPADPVRSRQRNVTVFADGEVDRSPCGSGTGARVALLAADGTLPHGATLEHRSIVDTVFHARWEPATTTISPSSSSSPASSSSSSSSPIIPEVTGTAFHTGEHQFVLDPNDPVGLGFVLR</sequence>
<evidence type="ECO:0000256" key="1">
    <source>
        <dbReference type="ARBA" id="ARBA00007529"/>
    </source>
</evidence>
<accession>A0A4R6S5F9</accession>
<dbReference type="RefSeq" id="WP_133616006.1">
    <property type="nucleotide sequence ID" value="NZ_SNYA01000002.1"/>
</dbReference>
<dbReference type="SFLD" id="SFLDS00028">
    <property type="entry name" value="Proline_Racemase"/>
    <property type="match status" value="1"/>
</dbReference>
<dbReference type="GO" id="GO:0016836">
    <property type="term" value="F:hydro-lyase activity"/>
    <property type="evidence" value="ECO:0007669"/>
    <property type="project" value="TreeGrafter"/>
</dbReference>
<protein>
    <submittedName>
        <fullName evidence="3">Proline racemase</fullName>
    </submittedName>
</protein>
<feature type="region of interest" description="Disordered" evidence="2">
    <location>
        <begin position="316"/>
        <end position="342"/>
    </location>
</feature>
<gene>
    <name evidence="3" type="ORF">EDF62_0812</name>
</gene>
<name>A0A4R6S5F9_9MICO</name>
<comment type="similarity">
    <text evidence="1">Belongs to the proline racemase family.</text>
</comment>
<dbReference type="PANTHER" id="PTHR33442:SF1">
    <property type="entry name" value="TRANS-3-HYDROXY-L-PROLINE DEHYDRATASE"/>
    <property type="match status" value="1"/>
</dbReference>
<dbReference type="EMBL" id="SNYA01000002">
    <property type="protein sequence ID" value="TDP94397.1"/>
    <property type="molecule type" value="Genomic_DNA"/>
</dbReference>
<dbReference type="Pfam" id="PF05544">
    <property type="entry name" value="Pro_racemase"/>
    <property type="match status" value="1"/>
</dbReference>
<dbReference type="PANTHER" id="PTHR33442">
    <property type="entry name" value="TRANS-3-HYDROXY-L-PROLINE DEHYDRATASE"/>
    <property type="match status" value="1"/>
</dbReference>
<feature type="compositionally biased region" description="Low complexity" evidence="2">
    <location>
        <begin position="316"/>
        <end position="340"/>
    </location>
</feature>
<dbReference type="PIRSF" id="PIRSF029792">
    <property type="entry name" value="Pro_racemase"/>
    <property type="match status" value="1"/>
</dbReference>
<dbReference type="Gene3D" id="3.10.310.10">
    <property type="entry name" value="Diaminopimelate Epimerase, Chain A, domain 1"/>
    <property type="match status" value="2"/>
</dbReference>
<evidence type="ECO:0000313" key="4">
    <source>
        <dbReference type="Proteomes" id="UP000295601"/>
    </source>
</evidence>
<comment type="caution">
    <text evidence="3">The sequence shown here is derived from an EMBL/GenBank/DDBJ whole genome shotgun (WGS) entry which is preliminary data.</text>
</comment>
<evidence type="ECO:0000313" key="3">
    <source>
        <dbReference type="EMBL" id="TDP94397.1"/>
    </source>
</evidence>
<dbReference type="OrthoDB" id="181267at2"/>
<keyword evidence="4" id="KW-1185">Reference proteome</keyword>
<dbReference type="Proteomes" id="UP000295601">
    <property type="component" value="Unassembled WGS sequence"/>
</dbReference>
<reference evidence="3 4" key="1">
    <citation type="submission" date="2019-03" db="EMBL/GenBank/DDBJ databases">
        <title>Genomic analyses of the natural microbiome of Caenorhabditis elegans.</title>
        <authorList>
            <person name="Samuel B."/>
        </authorList>
    </citation>
    <scope>NUCLEOTIDE SEQUENCE [LARGE SCALE GENOMIC DNA]</scope>
    <source>
        <strain evidence="3 4">JUb18</strain>
    </source>
</reference>
<dbReference type="InterPro" id="IPR008794">
    <property type="entry name" value="Pro_racemase_fam"/>
</dbReference>